<dbReference type="Pfam" id="PF18155">
    <property type="entry name" value="pPIWI_RE_Z"/>
    <property type="match status" value="1"/>
</dbReference>
<dbReference type="InterPro" id="IPR027417">
    <property type="entry name" value="P-loop_NTPase"/>
</dbReference>
<organism evidence="2 3">
    <name type="scientific">Nostoc piscinale CENA21</name>
    <dbReference type="NCBI Taxonomy" id="224013"/>
    <lineage>
        <taxon>Bacteria</taxon>
        <taxon>Bacillati</taxon>
        <taxon>Cyanobacteriota</taxon>
        <taxon>Cyanophyceae</taxon>
        <taxon>Nostocales</taxon>
        <taxon>Nostocaceae</taxon>
        <taxon>Nostoc</taxon>
    </lineage>
</organism>
<dbReference type="OrthoDB" id="973800at2"/>
<name>A0A0M4STR0_9NOSO</name>
<dbReference type="InterPro" id="IPR055254">
    <property type="entry name" value="pPIWI_RE_Z"/>
</dbReference>
<dbReference type="PATRIC" id="fig|224013.5.peg.5038"/>
<dbReference type="RefSeq" id="WP_062295300.1">
    <property type="nucleotide sequence ID" value="NZ_CP012036.1"/>
</dbReference>
<dbReference type="AlphaFoldDB" id="A0A0M4STR0"/>
<dbReference type="SUPFAM" id="SSF52540">
    <property type="entry name" value="P-loop containing nucleoside triphosphate hydrolases"/>
    <property type="match status" value="1"/>
</dbReference>
<sequence length="1141" mass="129714">MRTKPDFWKGAERICWLCVFMEEFIGTNSLEYAPVVMSGMASILNAPAFAQARQAIFNMRQMSLAYVTHQSVKHAIALYNNYHYSNNTQGTYEIDIETLQFKRTDALEDSLITKARQILSTSLPYDTYGFTVADPRQPMAVALGEDSTSVKLDIPRISAPIAARRTHSLNRQPRGKICIPLKELRDLAREMDKREQQDPERRLGNWADRFERFDLMVSEAGKGLRKEDDVLELEDIKHLIGLPGSGKTTLLVLIAVWLGLHDYKAMFVFPSIEVARQYMADLAFHQVKVGMLVGQGDETRRRHADNIAEAIATTGNNGGFAYSLEQAEVFGLNCVLPAFSTADMSLWGFGYAPCNEILQGGGKQGKMKKCLCPLWTMCGRNKAQRDLLDANIWVGHVRSLDTQISPHATYEQLRYFELIARTFDLVVFDEGDMVQKVLDDYGAATLSISGSEHSIHRVILEQIHNRFARGENYRLFDRDIELYSRDLAEFGNHNTSLITTIHNMSASRVKERYENQLLTVLRIVSELLNIFKKSTKPDEIDEQEVKTEVTRSRALAEFWEKAAYNAFYDRTGVNNPQDFKADFWPHYIGINRETLEQEWNTLIQHFRRYLAENLIKHRDAIVQEIIALFFKLCFPKHQLTIEAEDLIKLLITVTFVILGYQRIVPGTRTMVAEGFIREPIVESTASPELRKFIPESILGSFSGVQYSFFKAQTTRTAARNMELSYITFVGAPRMLMHRFHRLLEADNGQASPAILITSATSFLQASPAYHINAGPHYLLKARQPKNHTSAKSIYRFKWFPDSQQGDQPLLYSGAGDPNLQKRNLQLMVDALVKGGTTKSEIYKAMNKFDVKSDIRRKAALVVNSYDQARDIKKYINNYYPDIGRYTKAVVNSLKEGEQPKDFVTSAQCEALGDDENCDILIFPLLAIGRGVNIVFTKGERKLDAAIGSIYFLTRPHPTKDDMQLLYSLTGRATQEFDSRVFSETEDLNAIATAWRQSRKDLWLTANRLLREPLMASRLGTELFKSFTANQMVAILQTIGRGMRNGCPVSVYFVDAAWAKKSTEGKPDSGRDSMLVQMRIILEECVNHKDPVIREIYQELYGAFLKPLQHIQGVTYPDELHSLEESADEEAGFDDFSTILEM</sequence>
<dbReference type="Proteomes" id="UP000062645">
    <property type="component" value="Chromosome"/>
</dbReference>
<proteinExistence type="predicted"/>
<dbReference type="EMBL" id="CP012036">
    <property type="protein sequence ID" value="ALF54752.1"/>
    <property type="molecule type" value="Genomic_DNA"/>
</dbReference>
<evidence type="ECO:0000313" key="3">
    <source>
        <dbReference type="Proteomes" id="UP000062645"/>
    </source>
</evidence>
<dbReference type="STRING" id="224013.ACX27_21025"/>
<evidence type="ECO:0000313" key="2">
    <source>
        <dbReference type="EMBL" id="ALF54752.1"/>
    </source>
</evidence>
<keyword evidence="3" id="KW-1185">Reference proteome</keyword>
<feature type="domain" description="pPIWI-RE three-gene island" evidence="1">
    <location>
        <begin position="4"/>
        <end position="169"/>
    </location>
</feature>
<reference evidence="3" key="1">
    <citation type="submission" date="2015-07" db="EMBL/GenBank/DDBJ databases">
        <title>Genome Of Nitrogen-Fixing Cyanobacterium Nostoc piscinale CENA21 From Solimoes/Amazon River Floodplain Sediments And Comparative Genomics To Uncover Biosynthetic Natural Products Potential.</title>
        <authorList>
            <person name="Leao T.F."/>
            <person name="Leao P.N."/>
            <person name="Guimaraes P.I."/>
            <person name="de Melo A.G.C."/>
            <person name="Ramos R.T.J."/>
            <person name="Silva A."/>
            <person name="Fiore M.F."/>
            <person name="Schneider M.P.C."/>
        </authorList>
    </citation>
    <scope>NUCLEOTIDE SEQUENCE [LARGE SCALE GENOMIC DNA]</scope>
    <source>
        <strain evidence="3">CENA21</strain>
    </source>
</reference>
<reference evidence="2 3" key="2">
    <citation type="journal article" date="2016" name="Genome Announc.">
        <title>Draft Genome Sequence of the N2-Fixing Cyanobacterium Nostoc piscinale CENA21, Isolated from the Brazilian Amazon Floodplain.</title>
        <authorList>
            <person name="Leao T."/>
            <person name="Guimaraes P.I."/>
            <person name="de Melo A.G."/>
            <person name="Ramos R.T."/>
            <person name="Leao P.N."/>
            <person name="Silva A."/>
            <person name="Fiore M.F."/>
            <person name="Schneider M.P."/>
        </authorList>
    </citation>
    <scope>NUCLEOTIDE SEQUENCE [LARGE SCALE GENOMIC DNA]</scope>
    <source>
        <strain evidence="2 3">CENA21</strain>
    </source>
</reference>
<dbReference type="KEGG" id="npz:ACX27_21025"/>
<gene>
    <name evidence="2" type="ORF">ACX27_21025</name>
</gene>
<accession>A0A0M4STR0</accession>
<evidence type="ECO:0000259" key="1">
    <source>
        <dbReference type="Pfam" id="PF18155"/>
    </source>
</evidence>
<protein>
    <recommendedName>
        <fullName evidence="1">pPIWI-RE three-gene island domain-containing protein</fullName>
    </recommendedName>
</protein>